<dbReference type="PANTHER" id="PTHR21310">
    <property type="entry name" value="AMINOGLYCOSIDE PHOSPHOTRANSFERASE-RELATED-RELATED"/>
    <property type="match status" value="1"/>
</dbReference>
<evidence type="ECO:0000259" key="1">
    <source>
        <dbReference type="Pfam" id="PF01636"/>
    </source>
</evidence>
<reference evidence="2 3" key="1">
    <citation type="journal article" date="2021" name="Int. J. Syst. Evol. Microbiol.">
        <title>Reticulibacter mediterranei gen. nov., sp. nov., within the new family Reticulibacteraceae fam. nov., and Ktedonospora formicarum gen. nov., sp. nov., Ktedonobacter robiniae sp. nov., Dictyobacter formicarum sp. nov. and Dictyobacter arantiisoli sp. nov., belonging to the class Ktedonobacteria.</title>
        <authorList>
            <person name="Yabe S."/>
            <person name="Zheng Y."/>
            <person name="Wang C.M."/>
            <person name="Sakai Y."/>
            <person name="Abe K."/>
            <person name="Yokota A."/>
            <person name="Donadio S."/>
            <person name="Cavaletti L."/>
            <person name="Monciardini P."/>
        </authorList>
    </citation>
    <scope>NUCLEOTIDE SEQUENCE [LARGE SCALE GENOMIC DNA]</scope>
    <source>
        <strain evidence="2 3">SOSP1-9</strain>
    </source>
</reference>
<keyword evidence="3" id="KW-1185">Reference proteome</keyword>
<dbReference type="Gene3D" id="3.30.200.20">
    <property type="entry name" value="Phosphorylase Kinase, domain 1"/>
    <property type="match status" value="1"/>
</dbReference>
<dbReference type="Pfam" id="PF01636">
    <property type="entry name" value="APH"/>
    <property type="match status" value="1"/>
</dbReference>
<dbReference type="SUPFAM" id="SSF56112">
    <property type="entry name" value="Protein kinase-like (PK-like)"/>
    <property type="match status" value="1"/>
</dbReference>
<evidence type="ECO:0000313" key="3">
    <source>
        <dbReference type="Proteomes" id="UP000635565"/>
    </source>
</evidence>
<evidence type="ECO:0000313" key="2">
    <source>
        <dbReference type="EMBL" id="GHO84889.1"/>
    </source>
</evidence>
<comment type="caution">
    <text evidence="2">The sequence shown here is derived from an EMBL/GenBank/DDBJ whole genome shotgun (WGS) entry which is preliminary data.</text>
</comment>
<dbReference type="InterPro" id="IPR011009">
    <property type="entry name" value="Kinase-like_dom_sf"/>
</dbReference>
<sequence length="410" mass="47446">MTLAEMLLFIVFSSQQPADQQQWTLAELTPQQITVLSLISERADLWDADFVPDLPHLLRKYGLPDDRQKVVHFLNRELPTSVPQTYPSDFLDANDYTRYDSFYDYLRKVFKKHLPEVYPEMRVRSIRQMSEILKDDLDLLMVNDEIMFRLPDSPAAVAALEQEYALLRSLQGHVPLPIPNPVYKTPPDGELGRIFMGYPRLPGKPLYKEMLESIDSDQTVEMLVSQIFSFLYTLHHIPPADLAHIRLPILHERKRYEVLYTRVHMELFPQLEPDMRSQIANQFEQFLDTPQNFSLEPALIHGSFGPQRILYHAQDHSIGGIIGFTQAGLGDPAYDLAMLFGPHGYDKNLVQGIEHVYPDFSLLRERIQFYVNASILQEIFAQLDQQNMKNIVSKRELLSYMTFSDTKSAT</sequence>
<dbReference type="InterPro" id="IPR002575">
    <property type="entry name" value="Aminoglycoside_PTrfase"/>
</dbReference>
<protein>
    <recommendedName>
        <fullName evidence="1">Aminoglycoside phosphotransferase domain-containing protein</fullName>
    </recommendedName>
</protein>
<gene>
    <name evidence="2" type="ORF">KSZ_28950</name>
</gene>
<dbReference type="Proteomes" id="UP000635565">
    <property type="component" value="Unassembled WGS sequence"/>
</dbReference>
<dbReference type="PANTHER" id="PTHR21310:SF15">
    <property type="entry name" value="AMINOGLYCOSIDE PHOSPHOTRANSFERASE DOMAIN-CONTAINING PROTEIN"/>
    <property type="match status" value="1"/>
</dbReference>
<name>A0ABQ3VGP5_9CHLR</name>
<dbReference type="EMBL" id="BNJJ01000007">
    <property type="protein sequence ID" value="GHO84889.1"/>
    <property type="molecule type" value="Genomic_DNA"/>
</dbReference>
<feature type="domain" description="Aminoglycoside phosphotransferase" evidence="1">
    <location>
        <begin position="147"/>
        <end position="360"/>
    </location>
</feature>
<accession>A0ABQ3VGP5</accession>
<dbReference type="Gene3D" id="3.90.1200.10">
    <property type="match status" value="1"/>
</dbReference>
<dbReference type="RefSeq" id="WP_201362516.1">
    <property type="nucleotide sequence ID" value="NZ_BNJJ01000007.1"/>
</dbReference>
<proteinExistence type="predicted"/>
<dbReference type="InterPro" id="IPR051678">
    <property type="entry name" value="AGP_Transferase"/>
</dbReference>
<organism evidence="2 3">
    <name type="scientific">Dictyobacter formicarum</name>
    <dbReference type="NCBI Taxonomy" id="2778368"/>
    <lineage>
        <taxon>Bacteria</taxon>
        <taxon>Bacillati</taxon>
        <taxon>Chloroflexota</taxon>
        <taxon>Ktedonobacteria</taxon>
        <taxon>Ktedonobacterales</taxon>
        <taxon>Dictyobacteraceae</taxon>
        <taxon>Dictyobacter</taxon>
    </lineage>
</organism>